<organism evidence="2 3">
    <name type="scientific">Tritrichomonas musculus</name>
    <dbReference type="NCBI Taxonomy" id="1915356"/>
    <lineage>
        <taxon>Eukaryota</taxon>
        <taxon>Metamonada</taxon>
        <taxon>Parabasalia</taxon>
        <taxon>Tritrichomonadida</taxon>
        <taxon>Tritrichomonadidae</taxon>
        <taxon>Tritrichomonas</taxon>
    </lineage>
</organism>
<proteinExistence type="predicted"/>
<name>A0ABR2GID9_9EUKA</name>
<accession>A0ABR2GID9</accession>
<reference evidence="2 3" key="1">
    <citation type="submission" date="2024-04" db="EMBL/GenBank/DDBJ databases">
        <title>Tritrichomonas musculus Genome.</title>
        <authorList>
            <person name="Alves-Ferreira E."/>
            <person name="Grigg M."/>
            <person name="Lorenzi H."/>
            <person name="Galac M."/>
        </authorList>
    </citation>
    <scope>NUCLEOTIDE SEQUENCE [LARGE SCALE GENOMIC DNA]</scope>
    <source>
        <strain evidence="2 3">EAF2021</strain>
    </source>
</reference>
<protein>
    <submittedName>
        <fullName evidence="2">Uncharacterized protein</fullName>
    </submittedName>
</protein>
<evidence type="ECO:0000313" key="2">
    <source>
        <dbReference type="EMBL" id="KAK8833679.1"/>
    </source>
</evidence>
<gene>
    <name evidence="2" type="ORF">M9Y10_042389</name>
</gene>
<feature type="compositionally biased region" description="Basic and acidic residues" evidence="1">
    <location>
        <begin position="16"/>
        <end position="44"/>
    </location>
</feature>
<keyword evidence="3" id="KW-1185">Reference proteome</keyword>
<dbReference type="Proteomes" id="UP001470230">
    <property type="component" value="Unassembled WGS sequence"/>
</dbReference>
<dbReference type="EMBL" id="JAPFFF010000723">
    <property type="protein sequence ID" value="KAK8833679.1"/>
    <property type="molecule type" value="Genomic_DNA"/>
</dbReference>
<comment type="caution">
    <text evidence="2">The sequence shown here is derived from an EMBL/GenBank/DDBJ whole genome shotgun (WGS) entry which is preliminary data.</text>
</comment>
<sequence>MRGGTSRASWKRGKREKLEDANHEASTRARQEGRAGVRCRKEASKGNAGDCENRPGYARRAWRGNGLGGHHLRGLPRREPDHRRAFRACGCEEGQEGRRCRPHLPARHRWREARREG</sequence>
<evidence type="ECO:0000256" key="1">
    <source>
        <dbReference type="SAM" id="MobiDB-lite"/>
    </source>
</evidence>
<feature type="region of interest" description="Disordered" evidence="1">
    <location>
        <begin position="1"/>
        <end position="79"/>
    </location>
</feature>
<evidence type="ECO:0000313" key="3">
    <source>
        <dbReference type="Proteomes" id="UP001470230"/>
    </source>
</evidence>